<accession>A0A3T0N4X1</accession>
<keyword evidence="3" id="KW-1185">Reference proteome</keyword>
<proteinExistence type="predicted"/>
<dbReference type="KEGG" id="sedi:EBB79_15185"/>
<feature type="domain" description="DUF7684" evidence="1">
    <location>
        <begin position="16"/>
        <end position="107"/>
    </location>
</feature>
<evidence type="ECO:0000313" key="2">
    <source>
        <dbReference type="EMBL" id="AZV79083.1"/>
    </source>
</evidence>
<name>A0A3T0N4X1_9RHOB</name>
<dbReference type="Proteomes" id="UP000283063">
    <property type="component" value="Chromosome"/>
</dbReference>
<protein>
    <recommendedName>
        <fullName evidence="1">DUF7684 domain-containing protein</fullName>
    </recommendedName>
</protein>
<dbReference type="EMBL" id="CP033219">
    <property type="protein sequence ID" value="AZV79083.1"/>
    <property type="molecule type" value="Genomic_DNA"/>
</dbReference>
<dbReference type="AlphaFoldDB" id="A0A3T0N4X1"/>
<evidence type="ECO:0000259" key="1">
    <source>
        <dbReference type="Pfam" id="PF24733"/>
    </source>
</evidence>
<gene>
    <name evidence="2" type="ORF">EBB79_15185</name>
</gene>
<evidence type="ECO:0000313" key="3">
    <source>
        <dbReference type="Proteomes" id="UP000283063"/>
    </source>
</evidence>
<dbReference type="RefSeq" id="WP_127749632.1">
    <property type="nucleotide sequence ID" value="NZ_CP033219.1"/>
</dbReference>
<dbReference type="OrthoDB" id="7471151at2"/>
<reference evidence="2 3" key="1">
    <citation type="submission" date="2018-10" db="EMBL/GenBank/DDBJ databases">
        <title>Parasedimentitalea marina sp. nov., a psychrophilic bacterium isolated from deep seawater of the New Britain Trench.</title>
        <authorList>
            <person name="Cao J."/>
        </authorList>
    </citation>
    <scope>NUCLEOTIDE SEQUENCE [LARGE SCALE GENOMIC DNA]</scope>
    <source>
        <strain evidence="2 3">W43</strain>
    </source>
</reference>
<dbReference type="Pfam" id="PF24733">
    <property type="entry name" value="DUF7684"/>
    <property type="match status" value="1"/>
</dbReference>
<organism evidence="2 3">
    <name type="scientific">Parasedimentitalea marina</name>
    <dbReference type="NCBI Taxonomy" id="2483033"/>
    <lineage>
        <taxon>Bacteria</taxon>
        <taxon>Pseudomonadati</taxon>
        <taxon>Pseudomonadota</taxon>
        <taxon>Alphaproteobacteria</taxon>
        <taxon>Rhodobacterales</taxon>
        <taxon>Paracoccaceae</taxon>
        <taxon>Parasedimentitalea</taxon>
    </lineage>
</organism>
<dbReference type="InterPro" id="IPR056101">
    <property type="entry name" value="DUF7684"/>
</dbReference>
<sequence length="139" mass="15795">MFKLFYELPISVGTLPEEYPIKVPHFVLLLCRGDVDPDWQWKVAKWIVHSSAMTAAAWGPNTTKWDDAIDWALIQEQDEGRLDNARFILTTWHDDEPIEDTLEFLAPMSSEKPPCEGLLVLNAQNTSVPLGRIGYLLGK</sequence>